<dbReference type="InParanoid" id="A0A401GNA0"/>
<accession>A0A401GNA0</accession>
<feature type="domain" description="BTB" evidence="1">
    <location>
        <begin position="18"/>
        <end position="79"/>
    </location>
</feature>
<keyword evidence="3" id="KW-1185">Reference proteome</keyword>
<proteinExistence type="predicted"/>
<gene>
    <name evidence="2" type="ORF">SCP_0507630</name>
</gene>
<dbReference type="EMBL" id="BFAD01000005">
    <property type="protein sequence ID" value="GBE83707.1"/>
    <property type="molecule type" value="Genomic_DNA"/>
</dbReference>
<organism evidence="2 3">
    <name type="scientific">Sparassis crispa</name>
    <dbReference type="NCBI Taxonomy" id="139825"/>
    <lineage>
        <taxon>Eukaryota</taxon>
        <taxon>Fungi</taxon>
        <taxon>Dikarya</taxon>
        <taxon>Basidiomycota</taxon>
        <taxon>Agaricomycotina</taxon>
        <taxon>Agaricomycetes</taxon>
        <taxon>Polyporales</taxon>
        <taxon>Sparassidaceae</taxon>
        <taxon>Sparassis</taxon>
    </lineage>
</organism>
<sequence>MFKYAHNARHTVFWYHDGSVVLVLEDMLFKLHASRLERESKYFADLFRGDPPQETMEGCPVYIVHGVSAADFTVLVETMEGAITYARSPPPFPVAAALLRASRALSFHKFTEFAVQVLHEMWSPDLMLVTSERKPYAADTIDLAVMCDVPEVFKRAYYELLRTPRFRQSVDGDDGNMRDDPSAPSTLGVLDYERLVAARSKLQDAWLQIALVPFGSDCPPRALPLGSEPADVRPYQSGESAQLWHKMVVQKPVFKEGMLDPLGALQTLIDIDWCELCYCKSCVGRQRKTWTEARERIWRDLDAWLGLG</sequence>
<dbReference type="SUPFAM" id="SSF54695">
    <property type="entry name" value="POZ domain"/>
    <property type="match status" value="1"/>
</dbReference>
<dbReference type="OrthoDB" id="2746456at2759"/>
<dbReference type="GeneID" id="38780624"/>
<evidence type="ECO:0000313" key="2">
    <source>
        <dbReference type="EMBL" id="GBE83707.1"/>
    </source>
</evidence>
<dbReference type="PROSITE" id="PS50097">
    <property type="entry name" value="BTB"/>
    <property type="match status" value="1"/>
</dbReference>
<evidence type="ECO:0000259" key="1">
    <source>
        <dbReference type="PROSITE" id="PS50097"/>
    </source>
</evidence>
<dbReference type="AlphaFoldDB" id="A0A401GNA0"/>
<dbReference type="Proteomes" id="UP000287166">
    <property type="component" value="Unassembled WGS sequence"/>
</dbReference>
<dbReference type="RefSeq" id="XP_027614620.1">
    <property type="nucleotide sequence ID" value="XM_027758819.1"/>
</dbReference>
<name>A0A401GNA0_9APHY</name>
<comment type="caution">
    <text evidence="2">The sequence shown here is derived from an EMBL/GenBank/DDBJ whole genome shotgun (WGS) entry which is preliminary data.</text>
</comment>
<dbReference type="InterPro" id="IPR011333">
    <property type="entry name" value="SKP1/BTB/POZ_sf"/>
</dbReference>
<evidence type="ECO:0000313" key="3">
    <source>
        <dbReference type="Proteomes" id="UP000287166"/>
    </source>
</evidence>
<dbReference type="InterPro" id="IPR000210">
    <property type="entry name" value="BTB/POZ_dom"/>
</dbReference>
<reference evidence="2 3" key="1">
    <citation type="journal article" date="2018" name="Sci. Rep.">
        <title>Genome sequence of the cauliflower mushroom Sparassis crispa (Hanabiratake) and its association with beneficial usage.</title>
        <authorList>
            <person name="Kiyama R."/>
            <person name="Furutani Y."/>
            <person name="Kawaguchi K."/>
            <person name="Nakanishi T."/>
        </authorList>
    </citation>
    <scope>NUCLEOTIDE SEQUENCE [LARGE SCALE GENOMIC DNA]</scope>
</reference>
<protein>
    <recommendedName>
        <fullName evidence="1">BTB domain-containing protein</fullName>
    </recommendedName>
</protein>